<dbReference type="HOGENOM" id="CLU_020844_4_1_9"/>
<dbReference type="eggNOG" id="COG0115">
    <property type="taxonomic scope" value="Bacteria"/>
</dbReference>
<dbReference type="RefSeq" id="WP_008860422.1">
    <property type="nucleotide sequence ID" value="NZ_JH591189.1"/>
</dbReference>
<evidence type="ECO:0000313" key="5">
    <source>
        <dbReference type="Proteomes" id="UP000003277"/>
    </source>
</evidence>
<dbReference type="AlphaFoldDB" id="H1D2U0"/>
<dbReference type="SUPFAM" id="SSF56752">
    <property type="entry name" value="D-aminoacid aminotransferase-like PLP-dependent enzymes"/>
    <property type="match status" value="1"/>
</dbReference>
<name>H1D2U0_9FIRM</name>
<dbReference type="PANTHER" id="PTHR42743:SF11">
    <property type="entry name" value="AMINODEOXYCHORISMATE LYASE"/>
    <property type="match status" value="1"/>
</dbReference>
<reference evidence="4 5" key="1">
    <citation type="submission" date="2011-11" db="EMBL/GenBank/DDBJ databases">
        <title>The Genome Sequence of Dialister succinatiphilus YIT 11850.</title>
        <authorList>
            <consortium name="The Broad Institute Genome Sequencing Platform"/>
            <person name="Earl A."/>
            <person name="Ward D."/>
            <person name="Feldgarden M."/>
            <person name="Gevers D."/>
            <person name="Morotomi M."/>
            <person name="Young S.K."/>
            <person name="Zeng Q."/>
            <person name="Gargeya S."/>
            <person name="Fitzgerald M."/>
            <person name="Haas B."/>
            <person name="Abouelleil A."/>
            <person name="Alvarado L."/>
            <person name="Arachchi H.M."/>
            <person name="Berlin A."/>
            <person name="Brown A."/>
            <person name="Chapman S.B."/>
            <person name="Dunbar C."/>
            <person name="Gearin G."/>
            <person name="Goldberg J."/>
            <person name="Griggs A."/>
            <person name="Gujja S."/>
            <person name="Heiman D."/>
            <person name="Howarth C."/>
            <person name="Lui A."/>
            <person name="MacDonald P.J.P."/>
            <person name="Montmayeur A."/>
            <person name="Murphy C."/>
            <person name="Neiman D."/>
            <person name="Pearson M."/>
            <person name="Priest M."/>
            <person name="Roberts A."/>
            <person name="Saif S."/>
            <person name="Shea T."/>
            <person name="Sisk P."/>
            <person name="Stolte C."/>
            <person name="Sykes S."/>
            <person name="Wortman J."/>
            <person name="Nusbaum C."/>
            <person name="Birren B."/>
        </authorList>
    </citation>
    <scope>NUCLEOTIDE SEQUENCE [LARGE SCALE GENOMIC DNA]</scope>
    <source>
        <strain evidence="4 5">YIT 11850</strain>
    </source>
</reference>
<evidence type="ECO:0000256" key="1">
    <source>
        <dbReference type="ARBA" id="ARBA00001933"/>
    </source>
</evidence>
<gene>
    <name evidence="4" type="ORF">HMPREF9453_01928</name>
</gene>
<dbReference type="InterPro" id="IPR001544">
    <property type="entry name" value="Aminotrans_IV"/>
</dbReference>
<dbReference type="PATRIC" id="fig|742743.3.peg.1942"/>
<dbReference type="Proteomes" id="UP000003277">
    <property type="component" value="Unassembled WGS sequence"/>
</dbReference>
<evidence type="ECO:0000256" key="3">
    <source>
        <dbReference type="ARBA" id="ARBA00022898"/>
    </source>
</evidence>
<dbReference type="InterPro" id="IPR043131">
    <property type="entry name" value="BCAT-like_N"/>
</dbReference>
<comment type="similarity">
    <text evidence="2">Belongs to the class-IV pyridoxal-phosphate-dependent aminotransferase family.</text>
</comment>
<keyword evidence="5" id="KW-1185">Reference proteome</keyword>
<accession>H1D2U0</accession>
<dbReference type="FunFam" id="3.20.10.10:FF:000002">
    <property type="entry name" value="D-alanine aminotransferase"/>
    <property type="match status" value="1"/>
</dbReference>
<dbReference type="Gene3D" id="3.20.10.10">
    <property type="entry name" value="D-amino Acid Aminotransferase, subunit A, domain 2"/>
    <property type="match status" value="1"/>
</dbReference>
<dbReference type="GO" id="GO:0005829">
    <property type="term" value="C:cytosol"/>
    <property type="evidence" value="ECO:0007669"/>
    <property type="project" value="TreeGrafter"/>
</dbReference>
<keyword evidence="3" id="KW-0663">Pyridoxal phosphate</keyword>
<proteinExistence type="inferred from homology"/>
<dbReference type="Gene3D" id="3.30.470.10">
    <property type="match status" value="1"/>
</dbReference>
<dbReference type="PANTHER" id="PTHR42743">
    <property type="entry name" value="AMINO-ACID AMINOTRANSFERASE"/>
    <property type="match status" value="1"/>
</dbReference>
<dbReference type="GO" id="GO:0046394">
    <property type="term" value="P:carboxylic acid biosynthetic process"/>
    <property type="evidence" value="ECO:0007669"/>
    <property type="project" value="UniProtKB-ARBA"/>
</dbReference>
<dbReference type="EMBL" id="ADLT01000065">
    <property type="protein sequence ID" value="EHO62210.1"/>
    <property type="molecule type" value="Genomic_DNA"/>
</dbReference>
<dbReference type="STRING" id="742743.HMPREF9453_01928"/>
<dbReference type="InterPro" id="IPR050571">
    <property type="entry name" value="Class-IV_PLP-Dep_Aminotrnsfr"/>
</dbReference>
<dbReference type="GO" id="GO:0008652">
    <property type="term" value="P:amino acid biosynthetic process"/>
    <property type="evidence" value="ECO:0007669"/>
    <property type="project" value="UniProtKB-ARBA"/>
</dbReference>
<comment type="cofactor">
    <cofactor evidence="1">
        <name>pyridoxal 5'-phosphate</name>
        <dbReference type="ChEBI" id="CHEBI:597326"/>
    </cofactor>
</comment>
<dbReference type="OrthoDB" id="9805628at2"/>
<evidence type="ECO:0000256" key="2">
    <source>
        <dbReference type="ARBA" id="ARBA00009320"/>
    </source>
</evidence>
<organism evidence="4 5">
    <name type="scientific">Dialister succinatiphilus YIT 11850</name>
    <dbReference type="NCBI Taxonomy" id="742743"/>
    <lineage>
        <taxon>Bacteria</taxon>
        <taxon>Bacillati</taxon>
        <taxon>Bacillota</taxon>
        <taxon>Negativicutes</taxon>
        <taxon>Veillonellales</taxon>
        <taxon>Veillonellaceae</taxon>
        <taxon>Dialister</taxon>
    </lineage>
</organism>
<protein>
    <submittedName>
        <fullName evidence="4">D-amino-acid transaminase</fullName>
    </submittedName>
</protein>
<comment type="caution">
    <text evidence="4">The sequence shown here is derived from an EMBL/GenBank/DDBJ whole genome shotgun (WGS) entry which is preliminary data.</text>
</comment>
<sequence length="292" mass="32418">MAEAKTTIYYNHNFYYDFSKIISADDRGLQFGDGCYEWIRVFQGHPFALSYHVDRLYRSMRLLGIRPVTAPDEFTEIVEVVIEETGVTEGYVKIIVTRGSGDHDFTIPSRNALRPNVLVYAKPINLDSIAKVQDGVKCITMNDDRGHHCDILSLNQLNNMMARAEAQKKGCYDAIFIKDGLLTEASHSNVCIVKAGVIWTPAKNEFMIPGITRSLVLSRVAPTAGVTSIDDGAEPVRLDNMMDAEEVFLTNSQDGIVPVVAIDGKPIGDGKVGTVTRKIQEHYHHLMTDGLP</sequence>
<dbReference type="GO" id="GO:0003824">
    <property type="term" value="F:catalytic activity"/>
    <property type="evidence" value="ECO:0007669"/>
    <property type="project" value="InterPro"/>
</dbReference>
<evidence type="ECO:0000313" key="4">
    <source>
        <dbReference type="EMBL" id="EHO62210.1"/>
    </source>
</evidence>
<dbReference type="InterPro" id="IPR043132">
    <property type="entry name" value="BCAT-like_C"/>
</dbReference>
<dbReference type="Pfam" id="PF01063">
    <property type="entry name" value="Aminotran_4"/>
    <property type="match status" value="1"/>
</dbReference>
<dbReference type="InterPro" id="IPR036038">
    <property type="entry name" value="Aminotransferase-like"/>
</dbReference>